<name>C6C1G3_MARSD</name>
<reference evidence="2 3" key="1">
    <citation type="submission" date="2009-06" db="EMBL/GenBank/DDBJ databases">
        <title>Complete sequence of Desulfovibrio salexigens DSM 2638.</title>
        <authorList>
            <consortium name="US DOE Joint Genome Institute"/>
            <person name="Lucas S."/>
            <person name="Copeland A."/>
            <person name="Lapidus A."/>
            <person name="Glavina del Rio T."/>
            <person name="Tice H."/>
            <person name="Bruce D."/>
            <person name="Goodwin L."/>
            <person name="Pitluck S."/>
            <person name="Munk A.C."/>
            <person name="Brettin T."/>
            <person name="Detter J.C."/>
            <person name="Han C."/>
            <person name="Tapia R."/>
            <person name="Larimer F."/>
            <person name="Land M."/>
            <person name="Hauser L."/>
            <person name="Kyrpides N."/>
            <person name="Anderson I."/>
            <person name="Wall J.D."/>
            <person name="Arkin A.P."/>
            <person name="Dehal P."/>
            <person name="Chivian D."/>
            <person name="Giles B."/>
            <person name="Hazen T.C."/>
        </authorList>
    </citation>
    <scope>NUCLEOTIDE SEQUENCE [LARGE SCALE GENOMIC DNA]</scope>
    <source>
        <strain evidence="3">ATCC 14822 / DSM 2638 / NCIMB 8403 / VKM B-1763</strain>
    </source>
</reference>
<dbReference type="OrthoDB" id="5422838at2"/>
<dbReference type="EMBL" id="CP001649">
    <property type="protein sequence ID" value="ACS81138.1"/>
    <property type="molecule type" value="Genomic_DNA"/>
</dbReference>
<dbReference type="HOGENOM" id="CLU_184327_0_0_7"/>
<evidence type="ECO:0000313" key="2">
    <source>
        <dbReference type="EMBL" id="ACS81138.1"/>
    </source>
</evidence>
<proteinExistence type="predicted"/>
<protein>
    <recommendedName>
        <fullName evidence="1">Amphi-Trp domain-containing protein</fullName>
    </recommendedName>
</protein>
<feature type="domain" description="Amphi-Trp" evidence="1">
    <location>
        <begin position="1"/>
        <end position="88"/>
    </location>
</feature>
<organism evidence="2 3">
    <name type="scientific">Maridesulfovibrio salexigens (strain ATCC 14822 / DSM 2638 / NCIMB 8403 / VKM B-1763)</name>
    <name type="common">Desulfovibrio salexigens</name>
    <dbReference type="NCBI Taxonomy" id="526222"/>
    <lineage>
        <taxon>Bacteria</taxon>
        <taxon>Pseudomonadati</taxon>
        <taxon>Thermodesulfobacteriota</taxon>
        <taxon>Desulfovibrionia</taxon>
        <taxon>Desulfovibrionales</taxon>
        <taxon>Desulfovibrionaceae</taxon>
        <taxon>Maridesulfovibrio</taxon>
    </lineage>
</organism>
<dbReference type="eggNOG" id="ENOG5033DZF">
    <property type="taxonomic scope" value="Bacteria"/>
</dbReference>
<dbReference type="KEGG" id="dsa:Desal_3087"/>
<keyword evidence="3" id="KW-1185">Reference proteome</keyword>
<sequence>MASEKKFVFESLQDRETIRTFLQSLVEGFESGKIKLSTNGDEIELHPEGLLNFTVKARRKENGNKINIKIGWKDSDGNDNPSDKTLNIDT</sequence>
<accession>C6C1G3</accession>
<dbReference type="STRING" id="526222.Desal_3087"/>
<dbReference type="NCBIfam" id="TIGR04354">
    <property type="entry name" value="amphi-Trp"/>
    <property type="match status" value="1"/>
</dbReference>
<dbReference type="Pfam" id="PF20068">
    <property type="entry name" value="Amphi-Trp"/>
    <property type="match status" value="1"/>
</dbReference>
<dbReference type="AlphaFoldDB" id="C6C1G3"/>
<dbReference type="InterPro" id="IPR027598">
    <property type="entry name" value="Amphi-Trp_dom"/>
</dbReference>
<evidence type="ECO:0000313" key="3">
    <source>
        <dbReference type="Proteomes" id="UP000002601"/>
    </source>
</evidence>
<gene>
    <name evidence="2" type="ordered locus">Desal_3087</name>
</gene>
<dbReference type="Proteomes" id="UP000002601">
    <property type="component" value="Chromosome"/>
</dbReference>
<dbReference type="RefSeq" id="WP_015852954.1">
    <property type="nucleotide sequence ID" value="NC_012881.1"/>
</dbReference>
<evidence type="ECO:0000259" key="1">
    <source>
        <dbReference type="Pfam" id="PF20068"/>
    </source>
</evidence>